<sequence length="303" mass="33479">MTSKIDTLLSCCLYEKDLLSIAYIPRFKHRLSILSALSIPPGSRILDIGCGQGESSLALALELGPSSHITGIDTAIPDYGGPFTVRESHEHVAKSALGPQISFHLQMDAASFLQSPDSCPASNNFDAAVLCHSLWYFPTCDSVFSLFETLAEAGMPTIYLAEYDFDDEPALPSQVPHLLAARAQALFHAYKAPREAERLELNVRAAPDKKTVMEAVSRAGYVVSRQGTLRPAEDFLEGHFEARYIQSDKFPPRVRAEGLPEEQVDEILAYGPRVKKALEDLKANGIEKGRSMDVWWAEIELKR</sequence>
<evidence type="ECO:0000313" key="2">
    <source>
        <dbReference type="Proteomes" id="UP001497700"/>
    </source>
</evidence>
<accession>A0ACB9YUA5</accession>
<proteinExistence type="predicted"/>
<gene>
    <name evidence="1" type="ORF">F4820DRAFT_428426</name>
</gene>
<reference evidence="1 2" key="1">
    <citation type="journal article" date="2022" name="New Phytol.">
        <title>Ecological generalism drives hyperdiversity of secondary metabolite gene clusters in xylarialean endophytes.</title>
        <authorList>
            <person name="Franco M.E.E."/>
            <person name="Wisecaver J.H."/>
            <person name="Arnold A.E."/>
            <person name="Ju Y.M."/>
            <person name="Slot J.C."/>
            <person name="Ahrendt S."/>
            <person name="Moore L.P."/>
            <person name="Eastman K.E."/>
            <person name="Scott K."/>
            <person name="Konkel Z."/>
            <person name="Mondo S.J."/>
            <person name="Kuo A."/>
            <person name="Hayes R.D."/>
            <person name="Haridas S."/>
            <person name="Andreopoulos B."/>
            <person name="Riley R."/>
            <person name="LaButti K."/>
            <person name="Pangilinan J."/>
            <person name="Lipzen A."/>
            <person name="Amirebrahimi M."/>
            <person name="Yan J."/>
            <person name="Adam C."/>
            <person name="Keymanesh K."/>
            <person name="Ng V."/>
            <person name="Louie K."/>
            <person name="Northen T."/>
            <person name="Drula E."/>
            <person name="Henrissat B."/>
            <person name="Hsieh H.M."/>
            <person name="Youens-Clark K."/>
            <person name="Lutzoni F."/>
            <person name="Miadlikowska J."/>
            <person name="Eastwood D.C."/>
            <person name="Hamelin R.C."/>
            <person name="Grigoriev I.V."/>
            <person name="U'Ren J.M."/>
        </authorList>
    </citation>
    <scope>NUCLEOTIDE SEQUENCE [LARGE SCALE GENOMIC DNA]</scope>
    <source>
        <strain evidence="1 2">CBS 119005</strain>
    </source>
</reference>
<evidence type="ECO:0000313" key="1">
    <source>
        <dbReference type="EMBL" id="KAI4863020.1"/>
    </source>
</evidence>
<comment type="caution">
    <text evidence="1">The sequence shown here is derived from an EMBL/GenBank/DDBJ whole genome shotgun (WGS) entry which is preliminary data.</text>
</comment>
<dbReference type="Proteomes" id="UP001497700">
    <property type="component" value="Unassembled WGS sequence"/>
</dbReference>
<protein>
    <submittedName>
        <fullName evidence="1">Uncharacterized protein</fullName>
    </submittedName>
</protein>
<keyword evidence="2" id="KW-1185">Reference proteome</keyword>
<organism evidence="1 2">
    <name type="scientific">Hypoxylon rubiginosum</name>
    <dbReference type="NCBI Taxonomy" id="110542"/>
    <lineage>
        <taxon>Eukaryota</taxon>
        <taxon>Fungi</taxon>
        <taxon>Dikarya</taxon>
        <taxon>Ascomycota</taxon>
        <taxon>Pezizomycotina</taxon>
        <taxon>Sordariomycetes</taxon>
        <taxon>Xylariomycetidae</taxon>
        <taxon>Xylariales</taxon>
        <taxon>Hypoxylaceae</taxon>
        <taxon>Hypoxylon</taxon>
    </lineage>
</organism>
<dbReference type="EMBL" id="MU393513">
    <property type="protein sequence ID" value="KAI4863020.1"/>
    <property type="molecule type" value="Genomic_DNA"/>
</dbReference>
<name>A0ACB9YUA5_9PEZI</name>